<gene>
    <name evidence="1" type="ORF">IN07_18340</name>
</gene>
<comment type="caution">
    <text evidence="1">The sequence shown here is derived from an EMBL/GenBank/DDBJ whole genome shotgun (WGS) entry which is preliminary data.</text>
</comment>
<protein>
    <recommendedName>
        <fullName evidence="3">DUF1440 domain-containing protein</fullName>
    </recommendedName>
</protein>
<dbReference type="STRING" id="1522368.IN07_18340"/>
<evidence type="ECO:0000313" key="1">
    <source>
        <dbReference type="EMBL" id="KGH45237.1"/>
    </source>
</evidence>
<accession>A0A098Y451</accession>
<sequence length="161" mass="16979">MSNINRSTKRPSLAANVGRGALAGVAGSVVMTAWQKLVEMPLSEREDSYGPAELAEKLLPVKPSSDAGRKRLNYAAHTALGAMWGGAYGVAAHLGLRGARGAAATFGAIYTQDLVMIPALGLGKPWTWSRKEWTIDVLDKVVVIAATGAIFDRVLGPHARA</sequence>
<keyword evidence="2" id="KW-1185">Reference proteome</keyword>
<name>A0A098Y451_9ACTN</name>
<dbReference type="RefSeq" id="WP_036338149.1">
    <property type="nucleotide sequence ID" value="NZ_JPMX01000084.1"/>
</dbReference>
<evidence type="ECO:0008006" key="3">
    <source>
        <dbReference type="Google" id="ProtNLM"/>
    </source>
</evidence>
<evidence type="ECO:0000313" key="2">
    <source>
        <dbReference type="Proteomes" id="UP000029713"/>
    </source>
</evidence>
<dbReference type="OrthoDB" id="4569917at2"/>
<proteinExistence type="predicted"/>
<dbReference type="AlphaFoldDB" id="A0A098Y451"/>
<reference evidence="1 2" key="1">
    <citation type="submission" date="2014-07" db="EMBL/GenBank/DDBJ databases">
        <title>Biosystematic studies on Modestobacter strains isolated from extreme hyper-arid desert soil and from historic building.</title>
        <authorList>
            <person name="Bukarasam K."/>
            <person name="Bull A."/>
            <person name="Girard G."/>
            <person name="van Wezel G."/>
            <person name="Goodfellow M."/>
        </authorList>
    </citation>
    <scope>NUCLEOTIDE SEQUENCE [LARGE SCALE GENOMIC DNA]</scope>
    <source>
        <strain evidence="1 2">KNN45-2b</strain>
    </source>
</reference>
<organism evidence="1 2">
    <name type="scientific">Modestobacter caceresii</name>
    <dbReference type="NCBI Taxonomy" id="1522368"/>
    <lineage>
        <taxon>Bacteria</taxon>
        <taxon>Bacillati</taxon>
        <taxon>Actinomycetota</taxon>
        <taxon>Actinomycetes</taxon>
        <taxon>Geodermatophilales</taxon>
        <taxon>Geodermatophilaceae</taxon>
        <taxon>Modestobacter</taxon>
    </lineage>
</organism>
<dbReference type="Proteomes" id="UP000029713">
    <property type="component" value="Unassembled WGS sequence"/>
</dbReference>
<dbReference type="EMBL" id="JPMX01000084">
    <property type="protein sequence ID" value="KGH45237.1"/>
    <property type="molecule type" value="Genomic_DNA"/>
</dbReference>